<keyword evidence="2" id="KW-1185">Reference proteome</keyword>
<evidence type="ECO:0000313" key="2">
    <source>
        <dbReference type="Proteomes" id="UP000005824"/>
    </source>
</evidence>
<sequence length="33" mass="3939">MRKVEGVVRNVCQLLNFWRPREIWISTSRSCCA</sequence>
<name>B4CYZ4_9BACT</name>
<proteinExistence type="predicted"/>
<reference evidence="1 2" key="1">
    <citation type="journal article" date="2011" name="J. Bacteriol.">
        <title>Genome sequence of Chthoniobacter flavus Ellin428, an aerobic heterotrophic soil bacterium.</title>
        <authorList>
            <person name="Kant R."/>
            <person name="van Passel M.W."/>
            <person name="Palva A."/>
            <person name="Lucas S."/>
            <person name="Lapidus A."/>
            <person name="Glavina Del Rio T."/>
            <person name="Dalin E."/>
            <person name="Tice H."/>
            <person name="Bruce D."/>
            <person name="Goodwin L."/>
            <person name="Pitluck S."/>
            <person name="Larimer F.W."/>
            <person name="Land M.L."/>
            <person name="Hauser L."/>
            <person name="Sangwan P."/>
            <person name="de Vos W.M."/>
            <person name="Janssen P.H."/>
            <person name="Smidt H."/>
        </authorList>
    </citation>
    <scope>NUCLEOTIDE SEQUENCE [LARGE SCALE GENOMIC DNA]</scope>
    <source>
        <strain evidence="1 2">Ellin428</strain>
    </source>
</reference>
<comment type="caution">
    <text evidence="1">The sequence shown here is derived from an EMBL/GenBank/DDBJ whole genome shotgun (WGS) entry which is preliminary data.</text>
</comment>
<evidence type="ECO:0000313" key="1">
    <source>
        <dbReference type="EMBL" id="EDY20685.1"/>
    </source>
</evidence>
<dbReference type="EMBL" id="ABVL01000004">
    <property type="protein sequence ID" value="EDY20685.1"/>
    <property type="molecule type" value="Genomic_DNA"/>
</dbReference>
<dbReference type="AlphaFoldDB" id="B4CYZ4"/>
<accession>B4CYZ4</accession>
<dbReference type="Proteomes" id="UP000005824">
    <property type="component" value="Unassembled WGS sequence"/>
</dbReference>
<dbReference type="InParanoid" id="B4CYZ4"/>
<protein>
    <submittedName>
        <fullName evidence="1">Uncharacterized protein</fullName>
    </submittedName>
</protein>
<organism evidence="1 2">
    <name type="scientific">Chthoniobacter flavus Ellin428</name>
    <dbReference type="NCBI Taxonomy" id="497964"/>
    <lineage>
        <taxon>Bacteria</taxon>
        <taxon>Pseudomonadati</taxon>
        <taxon>Verrucomicrobiota</taxon>
        <taxon>Spartobacteria</taxon>
        <taxon>Chthoniobacterales</taxon>
        <taxon>Chthoniobacteraceae</taxon>
        <taxon>Chthoniobacter</taxon>
    </lineage>
</organism>
<gene>
    <name evidence="1" type="ORF">CfE428DRAFT_1882</name>
</gene>